<feature type="region of interest" description="Disordered" evidence="1">
    <location>
        <begin position="1"/>
        <end position="26"/>
    </location>
</feature>
<gene>
    <name evidence="2" type="ORF">P5673_019156</name>
</gene>
<comment type="caution">
    <text evidence="2">The sequence shown here is derived from an EMBL/GenBank/DDBJ whole genome shotgun (WGS) entry which is preliminary data.</text>
</comment>
<sequence>MFGQYTNRRSSLNTPTPTINLGDSLQKTSFSCRPPRSFSGYEACFTLGNDHVQQNVNRADRIQLNRMWSNTRNQVEANQ</sequence>
<accession>A0AAD9QBT8</accession>
<keyword evidence="3" id="KW-1185">Reference proteome</keyword>
<evidence type="ECO:0000313" key="2">
    <source>
        <dbReference type="EMBL" id="KAK2558446.1"/>
    </source>
</evidence>
<name>A0AAD9QBT8_ACRCE</name>
<evidence type="ECO:0000313" key="3">
    <source>
        <dbReference type="Proteomes" id="UP001249851"/>
    </source>
</evidence>
<dbReference type="EMBL" id="JARQWQ010000044">
    <property type="protein sequence ID" value="KAK2558446.1"/>
    <property type="molecule type" value="Genomic_DNA"/>
</dbReference>
<protein>
    <submittedName>
        <fullName evidence="2">Uncharacterized protein</fullName>
    </submittedName>
</protein>
<reference evidence="2" key="1">
    <citation type="journal article" date="2023" name="G3 (Bethesda)">
        <title>Whole genome assembly and annotation of the endangered Caribbean coral Acropora cervicornis.</title>
        <authorList>
            <person name="Selwyn J.D."/>
            <person name="Vollmer S.V."/>
        </authorList>
    </citation>
    <scope>NUCLEOTIDE SEQUENCE</scope>
    <source>
        <strain evidence="2">K2</strain>
    </source>
</reference>
<organism evidence="2 3">
    <name type="scientific">Acropora cervicornis</name>
    <name type="common">Staghorn coral</name>
    <dbReference type="NCBI Taxonomy" id="6130"/>
    <lineage>
        <taxon>Eukaryota</taxon>
        <taxon>Metazoa</taxon>
        <taxon>Cnidaria</taxon>
        <taxon>Anthozoa</taxon>
        <taxon>Hexacorallia</taxon>
        <taxon>Scleractinia</taxon>
        <taxon>Astrocoeniina</taxon>
        <taxon>Acroporidae</taxon>
        <taxon>Acropora</taxon>
    </lineage>
</organism>
<reference evidence="2" key="2">
    <citation type="journal article" date="2023" name="Science">
        <title>Genomic signatures of disease resistance in endangered staghorn corals.</title>
        <authorList>
            <person name="Vollmer S.V."/>
            <person name="Selwyn J.D."/>
            <person name="Despard B.A."/>
            <person name="Roesel C.L."/>
        </authorList>
    </citation>
    <scope>NUCLEOTIDE SEQUENCE</scope>
    <source>
        <strain evidence="2">K2</strain>
    </source>
</reference>
<dbReference type="AlphaFoldDB" id="A0AAD9QBT8"/>
<dbReference type="Proteomes" id="UP001249851">
    <property type="component" value="Unassembled WGS sequence"/>
</dbReference>
<proteinExistence type="predicted"/>
<evidence type="ECO:0000256" key="1">
    <source>
        <dbReference type="SAM" id="MobiDB-lite"/>
    </source>
</evidence>